<sequence>MKNNITLRAAEDRLCTAVGSKIVVGDEIVHLAKSAGYDSIFIDLEQSSMSCAEASRLSATALLVGITPVVRVPYQCGNGLVQRLLDGGAMGIVFPHVSSRDEAEAAVRACKFPPRGKRSFAAALPHFHYQRTDAAEAMQWLDEAASTVIVMIETAEALANVDGIAATPGVDMLFVGANDLAIELGVVGQWEHVKFQTALQDVSAACKTHGKIFGLGGLHSRPDICQVVVKSLGARFILGNVDIGLLSMAMEMNVHQLKEWETAL</sequence>
<dbReference type="Pfam" id="PF03328">
    <property type="entry name" value="HpcH_HpaI"/>
    <property type="match status" value="1"/>
</dbReference>
<dbReference type="VEuPathDB" id="FungiDB:CCM_03113"/>
<gene>
    <name evidence="5" type="ORF">A9K55_005852</name>
</gene>
<dbReference type="InterPro" id="IPR015813">
    <property type="entry name" value="Pyrv/PenolPyrv_kinase-like_dom"/>
</dbReference>
<dbReference type="PANTHER" id="PTHR30502:SF0">
    <property type="entry name" value="PHOSPHOENOLPYRUVATE CARBOXYLASE FAMILY PROTEIN"/>
    <property type="match status" value="1"/>
</dbReference>
<dbReference type="Gene3D" id="3.20.20.60">
    <property type="entry name" value="Phosphoenolpyruvate-binding domains"/>
    <property type="match status" value="1"/>
</dbReference>
<evidence type="ECO:0000256" key="1">
    <source>
        <dbReference type="ARBA" id="ARBA00005568"/>
    </source>
</evidence>
<evidence type="ECO:0000313" key="5">
    <source>
        <dbReference type="EMBL" id="ATY61321.1"/>
    </source>
</evidence>
<evidence type="ECO:0000256" key="3">
    <source>
        <dbReference type="ARBA" id="ARBA00023239"/>
    </source>
</evidence>
<evidence type="ECO:0000313" key="6">
    <source>
        <dbReference type="Proteomes" id="UP000323067"/>
    </source>
</evidence>
<dbReference type="InterPro" id="IPR040442">
    <property type="entry name" value="Pyrv_kinase-like_dom_sf"/>
</dbReference>
<organism evidence="5 6">
    <name type="scientific">Cordyceps militaris</name>
    <name type="common">Caterpillar fungus</name>
    <name type="synonym">Clavaria militaris</name>
    <dbReference type="NCBI Taxonomy" id="73501"/>
    <lineage>
        <taxon>Eukaryota</taxon>
        <taxon>Fungi</taxon>
        <taxon>Dikarya</taxon>
        <taxon>Ascomycota</taxon>
        <taxon>Pezizomycotina</taxon>
        <taxon>Sordariomycetes</taxon>
        <taxon>Hypocreomycetidae</taxon>
        <taxon>Hypocreales</taxon>
        <taxon>Cordycipitaceae</taxon>
        <taxon>Cordyceps</taxon>
    </lineage>
</organism>
<dbReference type="GO" id="GO:0016832">
    <property type="term" value="F:aldehyde-lyase activity"/>
    <property type="evidence" value="ECO:0007669"/>
    <property type="project" value="TreeGrafter"/>
</dbReference>
<dbReference type="AlphaFoldDB" id="A0A2H4SDX9"/>
<evidence type="ECO:0000259" key="4">
    <source>
        <dbReference type="Pfam" id="PF03328"/>
    </source>
</evidence>
<keyword evidence="2" id="KW-0479">Metal-binding</keyword>
<keyword evidence="5" id="KW-0670">Pyruvate</keyword>
<evidence type="ECO:0000256" key="2">
    <source>
        <dbReference type="ARBA" id="ARBA00022723"/>
    </source>
</evidence>
<name>A0A2H4SDX9_CORMI</name>
<dbReference type="GO" id="GO:0046872">
    <property type="term" value="F:metal ion binding"/>
    <property type="evidence" value="ECO:0007669"/>
    <property type="project" value="UniProtKB-KW"/>
</dbReference>
<comment type="similarity">
    <text evidence="1">Belongs to the HpcH/HpaI aldolase family.</text>
</comment>
<keyword evidence="5" id="KW-0418">Kinase</keyword>
<dbReference type="InterPro" id="IPR005000">
    <property type="entry name" value="Aldolase/citrate-lyase_domain"/>
</dbReference>
<dbReference type="Proteomes" id="UP000323067">
    <property type="component" value="Chromosome vi"/>
</dbReference>
<dbReference type="VEuPathDB" id="FungiDB:A9K55_005852"/>
<dbReference type="GO" id="GO:0005737">
    <property type="term" value="C:cytoplasm"/>
    <property type="evidence" value="ECO:0007669"/>
    <property type="project" value="TreeGrafter"/>
</dbReference>
<dbReference type="InterPro" id="IPR050251">
    <property type="entry name" value="HpcH-HpaI_aldolase"/>
</dbReference>
<dbReference type="PANTHER" id="PTHR30502">
    <property type="entry name" value="2-KETO-3-DEOXY-L-RHAMNONATE ALDOLASE"/>
    <property type="match status" value="1"/>
</dbReference>
<dbReference type="EMBL" id="CP023323">
    <property type="protein sequence ID" value="ATY61321.1"/>
    <property type="molecule type" value="Genomic_DNA"/>
</dbReference>
<accession>A0A2H4SDX9</accession>
<feature type="domain" description="HpcH/HpaI aldolase/citrate lyase" evidence="4">
    <location>
        <begin position="30"/>
        <end position="211"/>
    </location>
</feature>
<keyword evidence="5" id="KW-0808">Transferase</keyword>
<keyword evidence="3" id="KW-0456">Lyase</keyword>
<proteinExistence type="inferred from homology"/>
<reference evidence="5 6" key="1">
    <citation type="journal article" date="2017" name="BMC Genomics">
        <title>Chromosome level assembly and secondary metabolite potential of the parasitic fungus Cordyceps militaris.</title>
        <authorList>
            <person name="Kramer G.J."/>
            <person name="Nodwell J.R."/>
        </authorList>
    </citation>
    <scope>NUCLEOTIDE SEQUENCE [LARGE SCALE GENOMIC DNA]</scope>
    <source>
        <strain evidence="5 6">ATCC 34164</strain>
    </source>
</reference>
<dbReference type="OrthoDB" id="2326446at2759"/>
<dbReference type="SUPFAM" id="SSF51621">
    <property type="entry name" value="Phosphoenolpyruvate/pyruvate domain"/>
    <property type="match status" value="1"/>
</dbReference>
<dbReference type="GO" id="GO:0016301">
    <property type="term" value="F:kinase activity"/>
    <property type="evidence" value="ECO:0007669"/>
    <property type="project" value="UniProtKB-KW"/>
</dbReference>
<protein>
    <submittedName>
        <fullName evidence="5">Pyruvate Phosphoenolpyruvate kinase</fullName>
    </submittedName>
</protein>